<reference evidence="1" key="2">
    <citation type="submission" date="2021-04" db="EMBL/GenBank/DDBJ databases">
        <authorList>
            <person name="Gilroy R."/>
        </authorList>
    </citation>
    <scope>NUCLEOTIDE SEQUENCE</scope>
    <source>
        <strain evidence="1">B5-657</strain>
    </source>
</reference>
<evidence type="ECO:0000313" key="1">
    <source>
        <dbReference type="EMBL" id="MBU3803917.1"/>
    </source>
</evidence>
<name>A0A9E2KC09_9FIRM</name>
<organism evidence="1 2">
    <name type="scientific">Candidatus Cellulosilyticum pullistercoris</name>
    <dbReference type="NCBI Taxonomy" id="2838521"/>
    <lineage>
        <taxon>Bacteria</taxon>
        <taxon>Bacillati</taxon>
        <taxon>Bacillota</taxon>
        <taxon>Clostridia</taxon>
        <taxon>Lachnospirales</taxon>
        <taxon>Cellulosilyticaceae</taxon>
        <taxon>Cellulosilyticum</taxon>
    </lineage>
</organism>
<dbReference type="AlphaFoldDB" id="A0A9E2KC09"/>
<gene>
    <name evidence="1" type="ORF">H9872_04075</name>
</gene>
<evidence type="ECO:0000313" key="2">
    <source>
        <dbReference type="Proteomes" id="UP000824229"/>
    </source>
</evidence>
<sequence>MIVKVDFDYDADYLYCPDHMDMDTLIKEFNDWIYDSSVEHPFWTDENHIAVCYRADAIAYWLNKCILPKSEKKAEVLEQMVREDKAFDYTIVL</sequence>
<dbReference type="Proteomes" id="UP000824229">
    <property type="component" value="Unassembled WGS sequence"/>
</dbReference>
<proteinExistence type="predicted"/>
<protein>
    <submittedName>
        <fullName evidence="1">Uncharacterized protein</fullName>
    </submittedName>
</protein>
<comment type="caution">
    <text evidence="1">The sequence shown here is derived from an EMBL/GenBank/DDBJ whole genome shotgun (WGS) entry which is preliminary data.</text>
</comment>
<dbReference type="EMBL" id="JAHLFQ010000085">
    <property type="protein sequence ID" value="MBU3803917.1"/>
    <property type="molecule type" value="Genomic_DNA"/>
</dbReference>
<accession>A0A9E2KC09</accession>
<reference evidence="1" key="1">
    <citation type="journal article" date="2021" name="PeerJ">
        <title>Extensive microbial diversity within the chicken gut microbiome revealed by metagenomics and culture.</title>
        <authorList>
            <person name="Gilroy R."/>
            <person name="Ravi A."/>
            <person name="Getino M."/>
            <person name="Pursley I."/>
            <person name="Horton D.L."/>
            <person name="Alikhan N.F."/>
            <person name="Baker D."/>
            <person name="Gharbi K."/>
            <person name="Hall N."/>
            <person name="Watson M."/>
            <person name="Adriaenssens E.M."/>
            <person name="Foster-Nyarko E."/>
            <person name="Jarju S."/>
            <person name="Secka A."/>
            <person name="Antonio M."/>
            <person name="Oren A."/>
            <person name="Chaudhuri R.R."/>
            <person name="La Ragione R."/>
            <person name="Hildebrand F."/>
            <person name="Pallen M.J."/>
        </authorList>
    </citation>
    <scope>NUCLEOTIDE SEQUENCE</scope>
    <source>
        <strain evidence="1">B5-657</strain>
    </source>
</reference>